<accession>A0AA47KML9</accession>
<evidence type="ECO:0000313" key="8">
    <source>
        <dbReference type="EMBL" id="WBA09760.1"/>
    </source>
</evidence>
<reference evidence="8" key="1">
    <citation type="submission" date="2022-09" db="EMBL/GenBank/DDBJ databases">
        <authorList>
            <person name="Li Z.-J."/>
        </authorList>
    </citation>
    <scope>NUCLEOTIDE SEQUENCE</scope>
    <source>
        <strain evidence="8">TGB11</strain>
    </source>
</reference>
<comment type="function">
    <text evidence="5">Part of a binding-protein-dependent transport system for a sugar.</text>
</comment>
<dbReference type="AlphaFoldDB" id="A0AA47KML9"/>
<evidence type="ECO:0000256" key="5">
    <source>
        <dbReference type="ARBA" id="ARBA00049629"/>
    </source>
</evidence>
<dbReference type="RefSeq" id="WP_269579863.1">
    <property type="nucleotide sequence ID" value="NZ_CP114588.1"/>
</dbReference>
<dbReference type="EMBL" id="CP114588">
    <property type="protein sequence ID" value="WBA09760.1"/>
    <property type="molecule type" value="Genomic_DNA"/>
</dbReference>
<dbReference type="SUPFAM" id="SSF53850">
    <property type="entry name" value="Periplasmic binding protein-like II"/>
    <property type="match status" value="1"/>
</dbReference>
<evidence type="ECO:0000256" key="3">
    <source>
        <dbReference type="ARBA" id="ARBA00022448"/>
    </source>
</evidence>
<dbReference type="InterPro" id="IPR050490">
    <property type="entry name" value="Bact_solute-bd_prot1"/>
</dbReference>
<keyword evidence="3" id="KW-0813">Transport</keyword>
<evidence type="ECO:0000256" key="6">
    <source>
        <dbReference type="ARBA" id="ARBA00049753"/>
    </source>
</evidence>
<dbReference type="PANTHER" id="PTHR43649">
    <property type="entry name" value="ARABINOSE-BINDING PROTEIN-RELATED"/>
    <property type="match status" value="1"/>
</dbReference>
<evidence type="ECO:0000256" key="4">
    <source>
        <dbReference type="ARBA" id="ARBA00022729"/>
    </source>
</evidence>
<dbReference type="InterPro" id="IPR006059">
    <property type="entry name" value="SBP"/>
</dbReference>
<dbReference type="Gene3D" id="3.40.190.10">
    <property type="entry name" value="Periplasmic binding protein-like II"/>
    <property type="match status" value="2"/>
</dbReference>
<gene>
    <name evidence="8" type="ORF">N8M53_06075</name>
</gene>
<comment type="subcellular location">
    <subcellularLocation>
        <location evidence="1">Periplasm</location>
    </subcellularLocation>
</comment>
<evidence type="ECO:0000313" key="9">
    <source>
        <dbReference type="Proteomes" id="UP001164748"/>
    </source>
</evidence>
<evidence type="ECO:0000256" key="1">
    <source>
        <dbReference type="ARBA" id="ARBA00004418"/>
    </source>
</evidence>
<keyword evidence="4 7" id="KW-0732">Signal</keyword>
<organism evidence="8 9">
    <name type="scientific">Salinivibrio kushneri</name>
    <dbReference type="NCBI Taxonomy" id="1908198"/>
    <lineage>
        <taxon>Bacteria</taxon>
        <taxon>Pseudomonadati</taxon>
        <taxon>Pseudomonadota</taxon>
        <taxon>Gammaproteobacteria</taxon>
        <taxon>Vibrionales</taxon>
        <taxon>Vibrionaceae</taxon>
        <taxon>Salinivibrio</taxon>
    </lineage>
</organism>
<sequence length="421" mass="47154">MTRLNRHLSHWIISGMLATYSLAVPASDVEVLHWWTSAGEAKAASVLREGIEQQGHQWQDFAVGGRAGISAMNTLRIRAISGNPPLAAQIKGPEITEWARLGFLRNLNEIAEAEHWEDKIPAPLRDVMQYQGNYVAAPINIHRVNWLWVNLRAFEAANADIPTDFDSFFAAADKLQQAGYIPLALGGEPWQVATLFDSLALSVLGPQDYQRAFLDFDRKALLSDDVVKAFTLLAKMRQYVDDSGQGRNWSDTTRLLIDNQAGMQVMGDWAKGEFLAADQQEGKAFTCVAFPGTKKAFSYNVDSFVFFKPNSESERQSQTDMASYLLTPQFQRDFNRYKGSLPIRFDVPLPQGDRCAQQSRDAFIYAQENGTLSPSMSHGLSTTRYVQSAVFDVINEFFYNPEQTPREATEALYRAILSAQA</sequence>
<dbReference type="GO" id="GO:0042597">
    <property type="term" value="C:periplasmic space"/>
    <property type="evidence" value="ECO:0007669"/>
    <property type="project" value="UniProtKB-SubCell"/>
</dbReference>
<dbReference type="Pfam" id="PF13416">
    <property type="entry name" value="SBP_bac_8"/>
    <property type="match status" value="1"/>
</dbReference>
<protein>
    <recommendedName>
        <fullName evidence="6">Probable sugar-binding periplasmic protein</fullName>
    </recommendedName>
</protein>
<evidence type="ECO:0000256" key="2">
    <source>
        <dbReference type="ARBA" id="ARBA00008520"/>
    </source>
</evidence>
<feature type="signal peptide" evidence="7">
    <location>
        <begin position="1"/>
        <end position="26"/>
    </location>
</feature>
<name>A0AA47KML9_9GAMM</name>
<dbReference type="PANTHER" id="PTHR43649:SF28">
    <property type="entry name" value="BINDING PROTEIN COMPONENT OF ABC SUGAR TRANSPORTER-RELATED"/>
    <property type="match status" value="1"/>
</dbReference>
<proteinExistence type="inferred from homology"/>
<feature type="chain" id="PRO_5041435465" description="Probable sugar-binding periplasmic protein" evidence="7">
    <location>
        <begin position="27"/>
        <end position="421"/>
    </location>
</feature>
<evidence type="ECO:0000256" key="7">
    <source>
        <dbReference type="SAM" id="SignalP"/>
    </source>
</evidence>
<comment type="similarity">
    <text evidence="2">Belongs to the bacterial solute-binding protein 1 family.</text>
</comment>
<dbReference type="Proteomes" id="UP001164748">
    <property type="component" value="Chromosome"/>
</dbReference>